<evidence type="ECO:0000313" key="2">
    <source>
        <dbReference type="Proteomes" id="UP001144673"/>
    </source>
</evidence>
<evidence type="ECO:0000313" key="1">
    <source>
        <dbReference type="EMBL" id="KAJ4154778.1"/>
    </source>
</evidence>
<sequence>MGSKGEDWMLDMPVPAREMRRGQAILHALPKGQSEMHWLFRFQKPGFERPASPAEYCASKSIPRGVEA</sequence>
<proteinExistence type="predicted"/>
<dbReference type="EMBL" id="JAJHUN010000007">
    <property type="protein sequence ID" value="KAJ4154778.1"/>
    <property type="molecule type" value="Genomic_DNA"/>
</dbReference>
<accession>A0A9W8QGJ9</accession>
<reference evidence="1" key="1">
    <citation type="journal article" date="2023" name="Access Microbiol">
        <title>De-novo genome assembly for Akanthomyces muscarius, a biocontrol agent of insect agricultural pests.</title>
        <authorList>
            <person name="Erdos Z."/>
            <person name="Studholme D.J."/>
            <person name="Raymond B."/>
            <person name="Sharma M."/>
        </authorList>
    </citation>
    <scope>NUCLEOTIDE SEQUENCE</scope>
    <source>
        <strain evidence="1">Ve6</strain>
    </source>
</reference>
<name>A0A9W8QGJ9_AKAMU</name>
<dbReference type="Proteomes" id="UP001144673">
    <property type="component" value="Chromosome 6"/>
</dbReference>
<keyword evidence="2" id="KW-1185">Reference proteome</keyword>
<dbReference type="KEGG" id="amus:LMH87_000056"/>
<gene>
    <name evidence="1" type="ORF">LMH87_000056</name>
</gene>
<dbReference type="AlphaFoldDB" id="A0A9W8QGJ9"/>
<organism evidence="1 2">
    <name type="scientific">Akanthomyces muscarius</name>
    <name type="common">Entomopathogenic fungus</name>
    <name type="synonym">Lecanicillium muscarium</name>
    <dbReference type="NCBI Taxonomy" id="2231603"/>
    <lineage>
        <taxon>Eukaryota</taxon>
        <taxon>Fungi</taxon>
        <taxon>Dikarya</taxon>
        <taxon>Ascomycota</taxon>
        <taxon>Pezizomycotina</taxon>
        <taxon>Sordariomycetes</taxon>
        <taxon>Hypocreomycetidae</taxon>
        <taxon>Hypocreales</taxon>
        <taxon>Cordycipitaceae</taxon>
        <taxon>Akanthomyces</taxon>
    </lineage>
</organism>
<protein>
    <submittedName>
        <fullName evidence="1">Uncharacterized protein</fullName>
    </submittedName>
</protein>
<dbReference type="RefSeq" id="XP_056054902.1">
    <property type="nucleotide sequence ID" value="XM_056197901.1"/>
</dbReference>
<dbReference type="GeneID" id="80887215"/>
<comment type="caution">
    <text evidence="1">The sequence shown here is derived from an EMBL/GenBank/DDBJ whole genome shotgun (WGS) entry which is preliminary data.</text>
</comment>